<protein>
    <submittedName>
        <fullName evidence="1">Uncharacterized protein</fullName>
    </submittedName>
</protein>
<dbReference type="AlphaFoldDB" id="A0A9D4HPU6"/>
<keyword evidence="2" id="KW-1185">Reference proteome</keyword>
<gene>
    <name evidence="1" type="ORF">DPMN_051008</name>
</gene>
<evidence type="ECO:0000313" key="1">
    <source>
        <dbReference type="EMBL" id="KAH3725173.1"/>
    </source>
</evidence>
<accession>A0A9D4HPU6</accession>
<evidence type="ECO:0000313" key="2">
    <source>
        <dbReference type="Proteomes" id="UP000828390"/>
    </source>
</evidence>
<proteinExistence type="predicted"/>
<name>A0A9D4HPU6_DREPO</name>
<dbReference type="EMBL" id="JAIWYP010000012">
    <property type="protein sequence ID" value="KAH3725173.1"/>
    <property type="molecule type" value="Genomic_DNA"/>
</dbReference>
<organism evidence="1 2">
    <name type="scientific">Dreissena polymorpha</name>
    <name type="common">Zebra mussel</name>
    <name type="synonym">Mytilus polymorpha</name>
    <dbReference type="NCBI Taxonomy" id="45954"/>
    <lineage>
        <taxon>Eukaryota</taxon>
        <taxon>Metazoa</taxon>
        <taxon>Spiralia</taxon>
        <taxon>Lophotrochozoa</taxon>
        <taxon>Mollusca</taxon>
        <taxon>Bivalvia</taxon>
        <taxon>Autobranchia</taxon>
        <taxon>Heteroconchia</taxon>
        <taxon>Euheterodonta</taxon>
        <taxon>Imparidentia</taxon>
        <taxon>Neoheterodontei</taxon>
        <taxon>Myida</taxon>
        <taxon>Dreissenoidea</taxon>
        <taxon>Dreissenidae</taxon>
        <taxon>Dreissena</taxon>
    </lineage>
</organism>
<sequence>MTKLSRLWTSSSISFPTKYRLYKSLVVSILLYGCEILTPHADIERMILAYEHNFFASLYVAQEQRVRLEHDCITF</sequence>
<dbReference type="Proteomes" id="UP000828390">
    <property type="component" value="Unassembled WGS sequence"/>
</dbReference>
<dbReference type="PROSITE" id="PS51257">
    <property type="entry name" value="PROKAR_LIPOPROTEIN"/>
    <property type="match status" value="1"/>
</dbReference>
<comment type="caution">
    <text evidence="1">The sequence shown here is derived from an EMBL/GenBank/DDBJ whole genome shotgun (WGS) entry which is preliminary data.</text>
</comment>
<reference evidence="1" key="1">
    <citation type="journal article" date="2019" name="bioRxiv">
        <title>The Genome of the Zebra Mussel, Dreissena polymorpha: A Resource for Invasive Species Research.</title>
        <authorList>
            <person name="McCartney M.A."/>
            <person name="Auch B."/>
            <person name="Kono T."/>
            <person name="Mallez S."/>
            <person name="Zhang Y."/>
            <person name="Obille A."/>
            <person name="Becker A."/>
            <person name="Abrahante J.E."/>
            <person name="Garbe J."/>
            <person name="Badalamenti J.P."/>
            <person name="Herman A."/>
            <person name="Mangelson H."/>
            <person name="Liachko I."/>
            <person name="Sullivan S."/>
            <person name="Sone E.D."/>
            <person name="Koren S."/>
            <person name="Silverstein K.A.T."/>
            <person name="Beckman K.B."/>
            <person name="Gohl D.M."/>
        </authorList>
    </citation>
    <scope>NUCLEOTIDE SEQUENCE</scope>
    <source>
        <strain evidence="1">Duluth1</strain>
        <tissue evidence="1">Whole animal</tissue>
    </source>
</reference>
<reference evidence="1" key="2">
    <citation type="submission" date="2020-11" db="EMBL/GenBank/DDBJ databases">
        <authorList>
            <person name="McCartney M.A."/>
            <person name="Auch B."/>
            <person name="Kono T."/>
            <person name="Mallez S."/>
            <person name="Becker A."/>
            <person name="Gohl D.M."/>
            <person name="Silverstein K.A.T."/>
            <person name="Koren S."/>
            <person name="Bechman K.B."/>
            <person name="Herman A."/>
            <person name="Abrahante J.E."/>
            <person name="Garbe J."/>
        </authorList>
    </citation>
    <scope>NUCLEOTIDE SEQUENCE</scope>
    <source>
        <strain evidence="1">Duluth1</strain>
        <tissue evidence="1">Whole animal</tissue>
    </source>
</reference>